<dbReference type="Proteomes" id="UP000809829">
    <property type="component" value="Unassembled WGS sequence"/>
</dbReference>
<organism evidence="5 6">
    <name type="scientific">Priestia iocasae</name>
    <dbReference type="NCBI Taxonomy" id="2291674"/>
    <lineage>
        <taxon>Bacteria</taxon>
        <taxon>Bacillati</taxon>
        <taxon>Bacillota</taxon>
        <taxon>Bacilli</taxon>
        <taxon>Bacillales</taxon>
        <taxon>Bacillaceae</taxon>
        <taxon>Priestia</taxon>
    </lineage>
</organism>
<dbReference type="PANTHER" id="PTHR30154">
    <property type="entry name" value="LEUCINE-RESPONSIVE REGULATORY PROTEIN"/>
    <property type="match status" value="1"/>
</dbReference>
<proteinExistence type="predicted"/>
<keyword evidence="6" id="KW-1185">Reference proteome</keyword>
<sequence>MKMDDVDLHILEELQKDSRLSMRELAKKVNLSAPSVTERVRRLEEADILKKYTIDINYEKLGLTVECYVEITMKNGEYERFKSFIAAYPYAQFCERIAGQACFITKLKLPHLQQLEEFINEVTPFAKTISHVVLSNVNMKSTTLHDLRHKRH</sequence>
<dbReference type="Gene3D" id="3.30.70.920">
    <property type="match status" value="1"/>
</dbReference>
<dbReference type="RefSeq" id="WP_205186514.1">
    <property type="nucleotide sequence ID" value="NZ_JAFBFC010000003.1"/>
</dbReference>
<keyword evidence="1" id="KW-0805">Transcription regulation</keyword>
<dbReference type="Pfam" id="PF13412">
    <property type="entry name" value="HTH_24"/>
    <property type="match status" value="1"/>
</dbReference>
<evidence type="ECO:0000256" key="1">
    <source>
        <dbReference type="ARBA" id="ARBA00023015"/>
    </source>
</evidence>
<dbReference type="InterPro" id="IPR011991">
    <property type="entry name" value="ArsR-like_HTH"/>
</dbReference>
<dbReference type="SMART" id="SM00344">
    <property type="entry name" value="HTH_ASNC"/>
    <property type="match status" value="1"/>
</dbReference>
<dbReference type="Pfam" id="PF01037">
    <property type="entry name" value="AsnC_trans_reg"/>
    <property type="match status" value="1"/>
</dbReference>
<dbReference type="Gene3D" id="1.10.10.10">
    <property type="entry name" value="Winged helix-like DNA-binding domain superfamily/Winged helix DNA-binding domain"/>
    <property type="match status" value="1"/>
</dbReference>
<keyword evidence="2" id="KW-0238">DNA-binding</keyword>
<evidence type="ECO:0000313" key="5">
    <source>
        <dbReference type="EMBL" id="MBM7703042.1"/>
    </source>
</evidence>
<reference evidence="5 6" key="1">
    <citation type="submission" date="2021-01" db="EMBL/GenBank/DDBJ databases">
        <title>Genomic Encyclopedia of Type Strains, Phase IV (KMG-IV): sequencing the most valuable type-strain genomes for metagenomic binning, comparative biology and taxonomic classification.</title>
        <authorList>
            <person name="Goeker M."/>
        </authorList>
    </citation>
    <scope>NUCLEOTIDE SEQUENCE [LARGE SCALE GENOMIC DNA]</scope>
    <source>
        <strain evidence="5 6">DSM 104297</strain>
    </source>
</reference>
<dbReference type="SUPFAM" id="SSF54909">
    <property type="entry name" value="Dimeric alpha+beta barrel"/>
    <property type="match status" value="1"/>
</dbReference>
<dbReference type="PRINTS" id="PR00033">
    <property type="entry name" value="HTHASNC"/>
</dbReference>
<accession>A0ABS2QVL7</accession>
<evidence type="ECO:0000256" key="3">
    <source>
        <dbReference type="ARBA" id="ARBA00023163"/>
    </source>
</evidence>
<dbReference type="PANTHER" id="PTHR30154:SF53">
    <property type="entry name" value="HTH-TYPE TRANSCRIPTIONAL REGULATOR LRPC"/>
    <property type="match status" value="1"/>
</dbReference>
<keyword evidence="3" id="KW-0804">Transcription</keyword>
<dbReference type="InterPro" id="IPR019888">
    <property type="entry name" value="Tscrpt_reg_AsnC-like"/>
</dbReference>
<feature type="domain" description="HTH asnC-type" evidence="4">
    <location>
        <begin position="3"/>
        <end position="64"/>
    </location>
</feature>
<dbReference type="SUPFAM" id="SSF46785">
    <property type="entry name" value="Winged helix' DNA-binding domain"/>
    <property type="match status" value="1"/>
</dbReference>
<dbReference type="InterPro" id="IPR019887">
    <property type="entry name" value="Tscrpt_reg_AsnC/Lrp_C"/>
</dbReference>
<evidence type="ECO:0000256" key="2">
    <source>
        <dbReference type="ARBA" id="ARBA00023125"/>
    </source>
</evidence>
<comment type="caution">
    <text evidence="5">The sequence shown here is derived from an EMBL/GenBank/DDBJ whole genome shotgun (WGS) entry which is preliminary data.</text>
</comment>
<dbReference type="InterPro" id="IPR036390">
    <property type="entry name" value="WH_DNA-bd_sf"/>
</dbReference>
<dbReference type="PROSITE" id="PS50956">
    <property type="entry name" value="HTH_ASNC_2"/>
    <property type="match status" value="1"/>
</dbReference>
<gene>
    <name evidence="5" type="ORF">JOC83_001889</name>
</gene>
<evidence type="ECO:0000313" key="6">
    <source>
        <dbReference type="Proteomes" id="UP000809829"/>
    </source>
</evidence>
<evidence type="ECO:0000259" key="4">
    <source>
        <dbReference type="PROSITE" id="PS50956"/>
    </source>
</evidence>
<name>A0ABS2QVL7_9BACI</name>
<dbReference type="EMBL" id="JAFBFC010000003">
    <property type="protein sequence ID" value="MBM7703042.1"/>
    <property type="molecule type" value="Genomic_DNA"/>
</dbReference>
<dbReference type="InterPro" id="IPR036388">
    <property type="entry name" value="WH-like_DNA-bd_sf"/>
</dbReference>
<dbReference type="InterPro" id="IPR000485">
    <property type="entry name" value="AsnC-type_HTH_dom"/>
</dbReference>
<dbReference type="InterPro" id="IPR011008">
    <property type="entry name" value="Dimeric_a/b-barrel"/>
</dbReference>
<dbReference type="CDD" id="cd00090">
    <property type="entry name" value="HTH_ARSR"/>
    <property type="match status" value="1"/>
</dbReference>
<protein>
    <submittedName>
        <fullName evidence="5">Lrp/AsnC family leucine-responsive transcriptional regulator</fullName>
    </submittedName>
</protein>